<feature type="transmembrane region" description="Helical" evidence="1">
    <location>
        <begin position="65"/>
        <end position="86"/>
    </location>
</feature>
<comment type="caution">
    <text evidence="2">The sequence shown here is derived from an EMBL/GenBank/DDBJ whole genome shotgun (WGS) entry which is preliminary data.</text>
</comment>
<gene>
    <name evidence="2" type="ORF">NY014_13360</name>
</gene>
<proteinExistence type="predicted"/>
<keyword evidence="1" id="KW-1133">Transmembrane helix</keyword>
<keyword evidence="3" id="KW-1185">Reference proteome</keyword>
<evidence type="ECO:0000313" key="2">
    <source>
        <dbReference type="EMBL" id="MCS5491427.1"/>
    </source>
</evidence>
<protein>
    <recommendedName>
        <fullName evidence="4">Anti-sigma factor</fullName>
    </recommendedName>
</protein>
<keyword evidence="1" id="KW-0472">Membrane</keyword>
<accession>A0ABT2G8F4</accession>
<sequence>MNKRIEELLEKYWNADSTLEEEAELRDLIAQADGYESEKEWFLSIQNFASEEPERLKIPRGKKKAGFSWLGWAASVLILMGSYAGWQAYERQQQEEAYREVAAALSLIQDKFSEGQSQLEKMNELRYLNTTNSLFENQEK</sequence>
<evidence type="ECO:0008006" key="4">
    <source>
        <dbReference type="Google" id="ProtNLM"/>
    </source>
</evidence>
<dbReference type="EMBL" id="JANWGH010000003">
    <property type="protein sequence ID" value="MCS5491427.1"/>
    <property type="molecule type" value="Genomic_DNA"/>
</dbReference>
<evidence type="ECO:0000313" key="3">
    <source>
        <dbReference type="Proteomes" id="UP001206788"/>
    </source>
</evidence>
<organism evidence="2 3">
    <name type="scientific">Algoriphagus limi</name>
    <dbReference type="NCBI Taxonomy" id="2975273"/>
    <lineage>
        <taxon>Bacteria</taxon>
        <taxon>Pseudomonadati</taxon>
        <taxon>Bacteroidota</taxon>
        <taxon>Cytophagia</taxon>
        <taxon>Cytophagales</taxon>
        <taxon>Cyclobacteriaceae</taxon>
        <taxon>Algoriphagus</taxon>
    </lineage>
</organism>
<dbReference type="Proteomes" id="UP001206788">
    <property type="component" value="Unassembled WGS sequence"/>
</dbReference>
<reference evidence="2 3" key="1">
    <citation type="submission" date="2022-08" db="EMBL/GenBank/DDBJ databases">
        <title>Algoriphagus sp. CAU 1643 isolated from mud.</title>
        <authorList>
            <person name="Kim W."/>
        </authorList>
    </citation>
    <scope>NUCLEOTIDE SEQUENCE [LARGE SCALE GENOMIC DNA]</scope>
    <source>
        <strain evidence="2 3">CAU 1643</strain>
    </source>
</reference>
<keyword evidence="1" id="KW-0812">Transmembrane</keyword>
<evidence type="ECO:0000256" key="1">
    <source>
        <dbReference type="SAM" id="Phobius"/>
    </source>
</evidence>
<dbReference type="RefSeq" id="WP_259415085.1">
    <property type="nucleotide sequence ID" value="NZ_JANWGH010000003.1"/>
</dbReference>
<name>A0ABT2G8F4_9BACT</name>